<comment type="caution">
    <text evidence="6">The sequence shown here is derived from an EMBL/GenBank/DDBJ whole genome shotgun (WGS) entry which is preliminary data.</text>
</comment>
<dbReference type="InterPro" id="IPR002781">
    <property type="entry name" value="TM_pro_TauE-like"/>
</dbReference>
<dbReference type="OrthoDB" id="457670at2"/>
<evidence type="ECO:0000313" key="7">
    <source>
        <dbReference type="EMBL" id="SCC80640.1"/>
    </source>
</evidence>
<proteinExistence type="inferred from homology"/>
<keyword evidence="3 5" id="KW-1133">Transmembrane helix</keyword>
<keyword evidence="4 5" id="KW-0472">Membrane</keyword>
<evidence type="ECO:0000256" key="2">
    <source>
        <dbReference type="ARBA" id="ARBA00022692"/>
    </source>
</evidence>
<comment type="subcellular location">
    <subcellularLocation>
        <location evidence="5">Cell membrane</location>
        <topology evidence="5">Multi-pass membrane protein</topology>
    </subcellularLocation>
    <subcellularLocation>
        <location evidence="1">Membrane</location>
        <topology evidence="1">Multi-pass membrane protein</topology>
    </subcellularLocation>
</comment>
<keyword evidence="5" id="KW-1003">Cell membrane</keyword>
<dbReference type="Proteomes" id="UP000050497">
    <property type="component" value="Unassembled WGS sequence"/>
</dbReference>
<reference evidence="7 9" key="2">
    <citation type="submission" date="2016-08" db="EMBL/GenBank/DDBJ databases">
        <authorList>
            <person name="Varghese N."/>
            <person name="Submissions Spin"/>
        </authorList>
    </citation>
    <scope>NUCLEOTIDE SEQUENCE [LARGE SCALE GENOMIC DNA]</scope>
    <source>
        <strain evidence="7 9">HL-109</strain>
    </source>
</reference>
<feature type="transmembrane region" description="Helical" evidence="5">
    <location>
        <begin position="115"/>
        <end position="134"/>
    </location>
</feature>
<comment type="similarity">
    <text evidence="5">Belongs to the 4-toluene sulfonate uptake permease (TSUP) (TC 2.A.102) family.</text>
</comment>
<feature type="transmembrane region" description="Helical" evidence="5">
    <location>
        <begin position="154"/>
        <end position="176"/>
    </location>
</feature>
<evidence type="ECO:0000256" key="4">
    <source>
        <dbReference type="ARBA" id="ARBA00023136"/>
    </source>
</evidence>
<evidence type="ECO:0000256" key="5">
    <source>
        <dbReference type="RuleBase" id="RU363041"/>
    </source>
</evidence>
<evidence type="ECO:0000256" key="3">
    <source>
        <dbReference type="ARBA" id="ARBA00022989"/>
    </source>
</evidence>
<dbReference type="PANTHER" id="PTHR43483:SF3">
    <property type="entry name" value="MEMBRANE TRANSPORTER PROTEIN HI_0806-RELATED"/>
    <property type="match status" value="1"/>
</dbReference>
<dbReference type="GO" id="GO:0005886">
    <property type="term" value="C:plasma membrane"/>
    <property type="evidence" value="ECO:0007669"/>
    <property type="project" value="UniProtKB-SubCell"/>
</dbReference>
<dbReference type="RefSeq" id="WP_074444541.1">
    <property type="nucleotide sequence ID" value="NZ_FMBM01000002.1"/>
</dbReference>
<feature type="transmembrane region" description="Helical" evidence="5">
    <location>
        <begin position="12"/>
        <end position="44"/>
    </location>
</feature>
<dbReference type="STRING" id="1653334.GA0071312_1612"/>
<feature type="transmembrane region" description="Helical" evidence="5">
    <location>
        <begin position="89"/>
        <end position="109"/>
    </location>
</feature>
<evidence type="ECO:0000313" key="8">
    <source>
        <dbReference type="Proteomes" id="UP000050497"/>
    </source>
</evidence>
<organism evidence="6 8">
    <name type="scientific">Saliniramus fredricksonii</name>
    <dbReference type="NCBI Taxonomy" id="1653334"/>
    <lineage>
        <taxon>Bacteria</taxon>
        <taxon>Pseudomonadati</taxon>
        <taxon>Pseudomonadota</taxon>
        <taxon>Alphaproteobacteria</taxon>
        <taxon>Hyphomicrobiales</taxon>
        <taxon>Salinarimonadaceae</taxon>
        <taxon>Saliniramus</taxon>
    </lineage>
</organism>
<protein>
    <recommendedName>
        <fullName evidence="5">Probable membrane transporter protein</fullName>
    </recommendedName>
</protein>
<reference evidence="6 8" key="1">
    <citation type="submission" date="2015-09" db="EMBL/GenBank/DDBJ databases">
        <title>Identification and resolution of microdiversity through metagenomic sequencing of parallel consortia.</title>
        <authorList>
            <person name="Nelson W.C."/>
            <person name="Romine M.F."/>
            <person name="Lindemann S.R."/>
        </authorList>
    </citation>
    <scope>NUCLEOTIDE SEQUENCE [LARGE SCALE GENOMIC DNA]</scope>
    <source>
        <strain evidence="6">HL-109</strain>
    </source>
</reference>
<dbReference type="PANTHER" id="PTHR43483">
    <property type="entry name" value="MEMBRANE TRANSPORTER PROTEIN HI_0806-RELATED"/>
    <property type="match status" value="1"/>
</dbReference>
<evidence type="ECO:0000313" key="6">
    <source>
        <dbReference type="EMBL" id="KPQ09783.1"/>
    </source>
</evidence>
<dbReference type="AlphaFoldDB" id="A0A0P8A3F8"/>
<feature type="transmembrane region" description="Helical" evidence="5">
    <location>
        <begin position="255"/>
        <end position="275"/>
    </location>
</feature>
<dbReference type="EMBL" id="LJSX01000022">
    <property type="protein sequence ID" value="KPQ09783.1"/>
    <property type="molecule type" value="Genomic_DNA"/>
</dbReference>
<gene>
    <name evidence="7" type="ORF">GA0071312_1612</name>
    <name evidence="6" type="ORF">HLUCCO17_13545</name>
</gene>
<keyword evidence="2 5" id="KW-0812">Transmembrane</keyword>
<accession>A0A0P8A3F8</accession>
<keyword evidence="9" id="KW-1185">Reference proteome</keyword>
<dbReference type="Pfam" id="PF01925">
    <property type="entry name" value="TauE"/>
    <property type="match status" value="1"/>
</dbReference>
<name>A0A0P8A3F8_9HYPH</name>
<sequence length="276" mass="28688">MMNGLPIADLAMLAVALLAAGALTGVLAGLFGVGGGAVIVPILFEVFGILGIDDEVRMPLAVGTSLAIIIPTSIRSFRGHYLKGAVDMSVLRAWAVPVVLGVVAGSLIARYADPWVFMLVFILVAGVNSIKLLFGNEKWRVAMDLPKGLALRAYGGLIGLLSALMGIGGGQISNIIMTLHNRGIHQAVATSAGLGVLISVPGALGYIYAGWGREGLPPDAIGFVSLLGLILVVPTTLLTAQIGVNLAHAWPKRKLEVAFGIFLAIVCARFVYAILT</sequence>
<feature type="transmembrane region" description="Helical" evidence="5">
    <location>
        <begin position="56"/>
        <end position="77"/>
    </location>
</feature>
<feature type="transmembrane region" description="Helical" evidence="5">
    <location>
        <begin position="188"/>
        <end position="209"/>
    </location>
</feature>
<evidence type="ECO:0000256" key="1">
    <source>
        <dbReference type="ARBA" id="ARBA00004141"/>
    </source>
</evidence>
<evidence type="ECO:0000313" key="9">
    <source>
        <dbReference type="Proteomes" id="UP000182800"/>
    </source>
</evidence>
<feature type="transmembrane region" description="Helical" evidence="5">
    <location>
        <begin position="221"/>
        <end position="243"/>
    </location>
</feature>
<dbReference type="Proteomes" id="UP000182800">
    <property type="component" value="Unassembled WGS sequence"/>
</dbReference>
<dbReference type="EMBL" id="FMBM01000002">
    <property type="protein sequence ID" value="SCC80640.1"/>
    <property type="molecule type" value="Genomic_DNA"/>
</dbReference>
<dbReference type="PATRIC" id="fig|1653334.4.peg.457"/>